<feature type="compositionally biased region" description="Polar residues" evidence="1">
    <location>
        <begin position="10"/>
        <end position="22"/>
    </location>
</feature>
<gene>
    <name evidence="2" type="ORF">BRENAR_LOCUS4111</name>
</gene>
<dbReference type="AlphaFoldDB" id="A0A448YR12"/>
<dbReference type="Proteomes" id="UP000290900">
    <property type="component" value="Unassembled WGS sequence"/>
</dbReference>
<reference evidence="2 3" key="1">
    <citation type="submission" date="2018-12" db="EMBL/GenBank/DDBJ databases">
        <authorList>
            <person name="Tiukova I."/>
            <person name="Dainat J."/>
        </authorList>
    </citation>
    <scope>NUCLEOTIDE SEQUENCE [LARGE SCALE GENOMIC DNA]</scope>
</reference>
<evidence type="ECO:0000256" key="1">
    <source>
        <dbReference type="SAM" id="MobiDB-lite"/>
    </source>
</evidence>
<organism evidence="2 3">
    <name type="scientific">Brettanomyces naardenensis</name>
    <name type="common">Yeast</name>
    <dbReference type="NCBI Taxonomy" id="13370"/>
    <lineage>
        <taxon>Eukaryota</taxon>
        <taxon>Fungi</taxon>
        <taxon>Dikarya</taxon>
        <taxon>Ascomycota</taxon>
        <taxon>Saccharomycotina</taxon>
        <taxon>Pichiomycetes</taxon>
        <taxon>Pichiales</taxon>
        <taxon>Pichiaceae</taxon>
        <taxon>Brettanomyces</taxon>
    </lineage>
</organism>
<sequence>MNNRERSHTDLQSNSLLRTEPQNEGEPNRSSNQDPKLLIKASYECIKKILDLDTQSTIADINLLETINNSSTLKYRDVESYVNTILEDSETVKQKGKH</sequence>
<name>A0A448YR12_BRENA</name>
<dbReference type="EMBL" id="CAACVR010000045">
    <property type="protein sequence ID" value="VEU23380.1"/>
    <property type="molecule type" value="Genomic_DNA"/>
</dbReference>
<dbReference type="InParanoid" id="A0A448YR12"/>
<protein>
    <submittedName>
        <fullName evidence="2">DEKNAAC104476</fullName>
    </submittedName>
</protein>
<feature type="region of interest" description="Disordered" evidence="1">
    <location>
        <begin position="1"/>
        <end position="36"/>
    </location>
</feature>
<proteinExistence type="predicted"/>
<accession>A0A448YR12</accession>
<evidence type="ECO:0000313" key="2">
    <source>
        <dbReference type="EMBL" id="VEU23380.1"/>
    </source>
</evidence>
<dbReference type="OrthoDB" id="244061at2759"/>
<evidence type="ECO:0000313" key="3">
    <source>
        <dbReference type="Proteomes" id="UP000290900"/>
    </source>
</evidence>
<keyword evidence="3" id="KW-1185">Reference proteome</keyword>